<feature type="region of interest" description="Disordered" evidence="1">
    <location>
        <begin position="1"/>
        <end position="26"/>
    </location>
</feature>
<evidence type="ECO:0000313" key="2">
    <source>
        <dbReference type="EMBL" id="KAL0466341.1"/>
    </source>
</evidence>
<accession>A0ABR3D3S9</accession>
<gene>
    <name evidence="2" type="ORF">QR685DRAFT_557294</name>
</gene>
<comment type="caution">
    <text evidence="2">The sequence shown here is derived from an EMBL/GenBank/DDBJ whole genome shotgun (WGS) entry which is preliminary data.</text>
</comment>
<feature type="region of interest" description="Disordered" evidence="1">
    <location>
        <begin position="433"/>
        <end position="473"/>
    </location>
</feature>
<evidence type="ECO:0000313" key="3">
    <source>
        <dbReference type="Proteomes" id="UP001451303"/>
    </source>
</evidence>
<feature type="compositionally biased region" description="Basic residues" evidence="1">
    <location>
        <begin position="337"/>
        <end position="360"/>
    </location>
</feature>
<evidence type="ECO:0008006" key="4">
    <source>
        <dbReference type="Google" id="ProtNLM"/>
    </source>
</evidence>
<sequence length="473" mass="53594">MYSDDYDSLDDEALVPRKSKTTPSPPPVYSYKDLEAFRFSTKHVIVCAVDFETVDNYVGSDVEKMSEIGVALYDPRITSSPYRTSETTPTTSQSNTHLEDLGRSVIAHHILVDEWKHETEMTCKAFWHKGRKNKSGKPHKARPYHCQFARSTVLSRDESINWLKALLRRLTTQNRTAEEIENGDEREVRLLFWDSGLEDRIFYQADIHLPELGKDIQGWDLQAWCPFRIRFNNGVNNGQASGEMAFASLGVLGTKSTTVLHNATNDTVAQLLSFLRMTVMTEDEWKAWFDERVDFAPISFDWVDQGIYDYNISLRPDARRQNVGHWGKGKHPDGKHEKRSQHGSFRNKNHSNARGPKHGSSHLGARTTSQDCHSHSKQFLQQKATAVQEIPTSKEENAPQAATKVASLTEAVNNLNLHPSGVQTLSSLLEVQAPEKKEDQNLTKQGGLSRKQRQRKNKAAKREEGSRKIPGLA</sequence>
<keyword evidence="3" id="KW-1185">Reference proteome</keyword>
<dbReference type="EMBL" id="JAVLET010000013">
    <property type="protein sequence ID" value="KAL0466341.1"/>
    <property type="molecule type" value="Genomic_DNA"/>
</dbReference>
<feature type="region of interest" description="Disordered" evidence="1">
    <location>
        <begin position="321"/>
        <end position="402"/>
    </location>
</feature>
<organism evidence="2 3">
    <name type="scientific">Neurospora intermedia</name>
    <dbReference type="NCBI Taxonomy" id="5142"/>
    <lineage>
        <taxon>Eukaryota</taxon>
        <taxon>Fungi</taxon>
        <taxon>Dikarya</taxon>
        <taxon>Ascomycota</taxon>
        <taxon>Pezizomycotina</taxon>
        <taxon>Sordariomycetes</taxon>
        <taxon>Sordariomycetidae</taxon>
        <taxon>Sordariales</taxon>
        <taxon>Sordariaceae</taxon>
        <taxon>Neurospora</taxon>
    </lineage>
</organism>
<proteinExistence type="predicted"/>
<dbReference type="Proteomes" id="UP001451303">
    <property type="component" value="Unassembled WGS sequence"/>
</dbReference>
<feature type="compositionally biased region" description="Polar residues" evidence="1">
    <location>
        <begin position="366"/>
        <end position="385"/>
    </location>
</feature>
<feature type="compositionally biased region" description="Acidic residues" evidence="1">
    <location>
        <begin position="1"/>
        <end position="13"/>
    </location>
</feature>
<protein>
    <recommendedName>
        <fullName evidence="4">QDE-2-interacting protein</fullName>
    </recommendedName>
</protein>
<evidence type="ECO:0000256" key="1">
    <source>
        <dbReference type="SAM" id="MobiDB-lite"/>
    </source>
</evidence>
<reference evidence="2 3" key="1">
    <citation type="submission" date="2023-09" db="EMBL/GenBank/DDBJ databases">
        <title>Multi-omics analysis of a traditional fermented food reveals byproduct-associated fungal strains for waste-to-food upcycling.</title>
        <authorList>
            <consortium name="Lawrence Berkeley National Laboratory"/>
            <person name="Rekdal V.M."/>
            <person name="Villalobos-Escobedo J.M."/>
            <person name="Rodriguez-Valeron N."/>
            <person name="Garcia M.O."/>
            <person name="Vasquez D.P."/>
            <person name="Damayanti I."/>
            <person name="Sorensen P.M."/>
            <person name="Baidoo E.E."/>
            <person name="De Carvalho A.C."/>
            <person name="Riley R."/>
            <person name="Lipzen A."/>
            <person name="He G."/>
            <person name="Yan M."/>
            <person name="Haridas S."/>
            <person name="Daum C."/>
            <person name="Yoshinaga Y."/>
            <person name="Ng V."/>
            <person name="Grigoriev I.V."/>
            <person name="Munk R."/>
            <person name="Nuraida L."/>
            <person name="Wijaya C.H."/>
            <person name="Morales P.-C."/>
            <person name="Keasling J.D."/>
        </authorList>
    </citation>
    <scope>NUCLEOTIDE SEQUENCE [LARGE SCALE GENOMIC DNA]</scope>
    <source>
        <strain evidence="2 3">FGSC 2613</strain>
    </source>
</reference>
<name>A0ABR3D3S9_NEUIN</name>
<feature type="compositionally biased region" description="Basic residues" evidence="1">
    <location>
        <begin position="450"/>
        <end position="459"/>
    </location>
</feature>